<dbReference type="InterPro" id="IPR053027">
    <property type="entry name" value="AGGF1"/>
</dbReference>
<accession>A0AAV4X6H0</accession>
<dbReference type="Pfam" id="PF01585">
    <property type="entry name" value="G-patch"/>
    <property type="match status" value="1"/>
</dbReference>
<dbReference type="InterPro" id="IPR000253">
    <property type="entry name" value="FHA_dom"/>
</dbReference>
<dbReference type="Pfam" id="PF00498">
    <property type="entry name" value="FHA"/>
    <property type="match status" value="1"/>
</dbReference>
<dbReference type="InterPro" id="IPR041591">
    <property type="entry name" value="OCRE"/>
</dbReference>
<feature type="region of interest" description="Disordered" evidence="1">
    <location>
        <begin position="375"/>
        <end position="421"/>
    </location>
</feature>
<evidence type="ECO:0000256" key="1">
    <source>
        <dbReference type="SAM" id="MobiDB-lite"/>
    </source>
</evidence>
<evidence type="ECO:0000259" key="2">
    <source>
        <dbReference type="PROSITE" id="PS50006"/>
    </source>
</evidence>
<feature type="region of interest" description="Disordered" evidence="1">
    <location>
        <begin position="252"/>
        <end position="279"/>
    </location>
</feature>
<dbReference type="PANTHER" id="PTHR23106">
    <property type="entry name" value="ANGIOGENIC FACTOR WITH G PATCH AND FHA DOMAINS 1"/>
    <property type="match status" value="1"/>
</dbReference>
<name>A0AAV4X6H0_CAEEX</name>
<dbReference type="Pfam" id="PF17780">
    <property type="entry name" value="OCRE"/>
    <property type="match status" value="2"/>
</dbReference>
<reference evidence="4 5" key="1">
    <citation type="submission" date="2021-06" db="EMBL/GenBank/DDBJ databases">
        <title>Caerostris extrusa draft genome.</title>
        <authorList>
            <person name="Kono N."/>
            <person name="Arakawa K."/>
        </authorList>
    </citation>
    <scope>NUCLEOTIDE SEQUENCE [LARGE SCALE GENOMIC DNA]</scope>
</reference>
<sequence length="751" mass="84900">MSDSDLKCDGCKVLHTLIKEKDKEIKELNLQIQHLTELLHSHDNVDKQCRSCYYSADKITNDDESPNKIASSHELENINGNSPFHYQKQNYNPLFESPAVYIAALSDVENSSTGFPSPNRTVGDGNIHSSCKNVHENVDPCKDYIYDETSKMYYSQSTGYYYDANTQLFYVPQSGSYYKYNHSKHIYEQVEDSKQTSESKVADSCDKILEKDNNLQKNENEKLPVIKVDHYITRDENSSCPSDYTININIRSSLNPAGNTENQTIDDSSKDWQPPEGSNTTVKDLVTEVAEKSCGMSDYIYDEKSAMYYCKSNGNYYDPIRKLLYDPRLKVYYLYIQEKLAYEFYCRADEISDISDKNICSDNKTDLKEKSERSKRKKFWKEKQKKLGKESKVMSPSNNDDIHVDNDSTVNDGYSSPEAGEIFSSDSEHEIIVEYQSSPKKESPPRYQPCIRAIVEDSSALTTGSLILITCTGALIGRENCNTVSVPDIDVSKVHAEIKFDNESWKYSIEDLGSQNGTFVNEVRLSEPKQKSKPHELSHGDKLSLGSCKLLLHIHGGHETCDKCEPGQVIAELSKEDKPAHVIKTKKQIEKERRKELRKIKKKYGLKGMEYCDANVSHVDSKYEDKAEFRRKTVGSENPYEKTEMASMDVHVPQNNKGYQLLKKLGWKEGDSLGVANSGISDPVSIQPWVSKAGLGCPHAEASCSSTPTDKRKKMGESSGAIFSVNHLISPFVQAVNALGAYLYVANQVRR</sequence>
<comment type="caution">
    <text evidence="4">The sequence shown here is derived from an EMBL/GenBank/DDBJ whole genome shotgun (WGS) entry which is preliminary data.</text>
</comment>
<proteinExistence type="predicted"/>
<feature type="domain" description="FHA" evidence="2">
    <location>
        <begin position="474"/>
        <end position="525"/>
    </location>
</feature>
<organism evidence="4 5">
    <name type="scientific">Caerostris extrusa</name>
    <name type="common">Bark spider</name>
    <name type="synonym">Caerostris bankana</name>
    <dbReference type="NCBI Taxonomy" id="172846"/>
    <lineage>
        <taxon>Eukaryota</taxon>
        <taxon>Metazoa</taxon>
        <taxon>Ecdysozoa</taxon>
        <taxon>Arthropoda</taxon>
        <taxon>Chelicerata</taxon>
        <taxon>Arachnida</taxon>
        <taxon>Araneae</taxon>
        <taxon>Araneomorphae</taxon>
        <taxon>Entelegynae</taxon>
        <taxon>Araneoidea</taxon>
        <taxon>Araneidae</taxon>
        <taxon>Caerostris</taxon>
    </lineage>
</organism>
<evidence type="ECO:0000313" key="5">
    <source>
        <dbReference type="Proteomes" id="UP001054945"/>
    </source>
</evidence>
<feature type="domain" description="G-patch" evidence="3">
    <location>
        <begin position="654"/>
        <end position="700"/>
    </location>
</feature>
<dbReference type="SMART" id="SM00443">
    <property type="entry name" value="G_patch"/>
    <property type="match status" value="1"/>
</dbReference>
<dbReference type="SUPFAM" id="SSF49879">
    <property type="entry name" value="SMAD/FHA domain"/>
    <property type="match status" value="1"/>
</dbReference>
<dbReference type="CDD" id="cd16164">
    <property type="entry name" value="OCRE_VG5Q"/>
    <property type="match status" value="1"/>
</dbReference>
<dbReference type="PROSITE" id="PS50174">
    <property type="entry name" value="G_PATCH"/>
    <property type="match status" value="1"/>
</dbReference>
<keyword evidence="5" id="KW-1185">Reference proteome</keyword>
<gene>
    <name evidence="4" type="primary">AGGF1</name>
    <name evidence="4" type="ORF">CEXT_1781</name>
</gene>
<protein>
    <submittedName>
        <fullName evidence="4">Angiogenic factor with G patch and FHA domains 1</fullName>
    </submittedName>
</protein>
<dbReference type="PANTHER" id="PTHR23106:SF24">
    <property type="entry name" value="ANGIOGENIC FACTOR WITH G PATCH AND FHA DOMAINS 1"/>
    <property type="match status" value="1"/>
</dbReference>
<feature type="compositionally biased region" description="Basic and acidic residues" evidence="1">
    <location>
        <begin position="381"/>
        <end position="392"/>
    </location>
</feature>
<dbReference type="CDD" id="cd22686">
    <property type="entry name" value="FHA_AGGF1"/>
    <property type="match status" value="1"/>
</dbReference>
<dbReference type="AlphaFoldDB" id="A0AAV4X6H0"/>
<feature type="compositionally biased region" description="Polar residues" evidence="1">
    <location>
        <begin position="252"/>
        <end position="266"/>
    </location>
</feature>
<dbReference type="EMBL" id="BPLR01017200">
    <property type="protein sequence ID" value="GIY89389.1"/>
    <property type="molecule type" value="Genomic_DNA"/>
</dbReference>
<dbReference type="InterPro" id="IPR000467">
    <property type="entry name" value="G_patch_dom"/>
</dbReference>
<dbReference type="PROSITE" id="PS50006">
    <property type="entry name" value="FHA_DOMAIN"/>
    <property type="match status" value="1"/>
</dbReference>
<evidence type="ECO:0000313" key="4">
    <source>
        <dbReference type="EMBL" id="GIY89389.1"/>
    </source>
</evidence>
<evidence type="ECO:0000259" key="3">
    <source>
        <dbReference type="PROSITE" id="PS50174"/>
    </source>
</evidence>
<dbReference type="SMART" id="SM00240">
    <property type="entry name" value="FHA"/>
    <property type="match status" value="1"/>
</dbReference>
<dbReference type="InterPro" id="IPR008984">
    <property type="entry name" value="SMAD_FHA_dom_sf"/>
</dbReference>
<dbReference type="InterPro" id="IPR035624">
    <property type="entry name" value="AGGF1_OCRE"/>
</dbReference>
<dbReference type="GO" id="GO:0003676">
    <property type="term" value="F:nucleic acid binding"/>
    <property type="evidence" value="ECO:0007669"/>
    <property type="project" value="InterPro"/>
</dbReference>
<dbReference type="Proteomes" id="UP001054945">
    <property type="component" value="Unassembled WGS sequence"/>
</dbReference>
<dbReference type="Gene3D" id="2.60.200.20">
    <property type="match status" value="1"/>
</dbReference>